<organism evidence="1 2">
    <name type="scientific">Paracoccus tegillarcae</name>
    <dbReference type="NCBI Taxonomy" id="1529068"/>
    <lineage>
        <taxon>Bacteria</taxon>
        <taxon>Pseudomonadati</taxon>
        <taxon>Pseudomonadota</taxon>
        <taxon>Alphaproteobacteria</taxon>
        <taxon>Rhodobacterales</taxon>
        <taxon>Paracoccaceae</taxon>
        <taxon>Paracoccus</taxon>
    </lineage>
</organism>
<dbReference type="EMBL" id="CP025408">
    <property type="protein sequence ID" value="AUH32595.1"/>
    <property type="molecule type" value="Genomic_DNA"/>
</dbReference>
<dbReference type="OrthoDB" id="7816979at2"/>
<dbReference type="KEGG" id="paro:CUV01_03660"/>
<dbReference type="AlphaFoldDB" id="A0A2K9ELX4"/>
<dbReference type="Proteomes" id="UP000233742">
    <property type="component" value="Chromosome"/>
</dbReference>
<sequence>MQIVYHMRVHGTDDDRMVKTLLNNRDWMHANHTEVLTPNRLRGVFDEALTALQGGSATPEMEQIMLDAILSSDDPERVLCSMPGFLGAMSKAVTPQGLYPGIANRMAAMANLFPSSETEFFLALKNPVTLLQSLMMLSPARNFELMVQDVELSKLRWAPTIQRIVNSLQGRRLVLWRHEDSPLIWPEIIRLIAQMPTDAALKDGLGFVYELLSPEGSARLEKSLAGRDQLTIAARRDICIEHLAAHAMPAKINEEVSLPGWTQEMVDEITQQYHADTAEIAVLPGVEFVMP</sequence>
<protein>
    <submittedName>
        <fullName evidence="1">Uncharacterized protein</fullName>
    </submittedName>
</protein>
<keyword evidence="2" id="KW-1185">Reference proteome</keyword>
<evidence type="ECO:0000313" key="2">
    <source>
        <dbReference type="Proteomes" id="UP000233742"/>
    </source>
</evidence>
<accession>A0A2K9ELX4</accession>
<evidence type="ECO:0000313" key="1">
    <source>
        <dbReference type="EMBL" id="AUH32595.1"/>
    </source>
</evidence>
<dbReference type="RefSeq" id="WP_101459270.1">
    <property type="nucleotide sequence ID" value="NZ_CP025408.1"/>
</dbReference>
<gene>
    <name evidence="1" type="ORF">CUV01_03660</name>
</gene>
<reference evidence="1 2" key="1">
    <citation type="submission" date="2017-12" db="EMBL/GenBank/DDBJ databases">
        <authorList>
            <person name="Hurst M.R.H."/>
        </authorList>
    </citation>
    <scope>NUCLEOTIDE SEQUENCE [LARGE SCALE GENOMIC DNA]</scope>
    <source>
        <strain evidence="1 2">BM15</strain>
    </source>
</reference>
<proteinExistence type="predicted"/>
<name>A0A2K9ELX4_9RHOB</name>